<feature type="chain" id="PRO_5013372552" evidence="3">
    <location>
        <begin position="22"/>
        <end position="366"/>
    </location>
</feature>
<keyword evidence="6" id="KW-1185">Reference proteome</keyword>
<dbReference type="EMBL" id="CP022163">
    <property type="protein sequence ID" value="ATB28391.1"/>
    <property type="molecule type" value="Genomic_DNA"/>
</dbReference>
<name>A0A250IB64_9BACT</name>
<dbReference type="Proteomes" id="UP000217289">
    <property type="component" value="Chromosome"/>
</dbReference>
<accession>A0A250IB64</accession>
<dbReference type="CDD" id="cd14659">
    <property type="entry name" value="Imelysin-like_IPPA"/>
    <property type="match status" value="1"/>
</dbReference>
<organism evidence="5 6">
    <name type="scientific">Melittangium boletus DSM 14713</name>
    <dbReference type="NCBI Taxonomy" id="1294270"/>
    <lineage>
        <taxon>Bacteria</taxon>
        <taxon>Pseudomonadati</taxon>
        <taxon>Myxococcota</taxon>
        <taxon>Myxococcia</taxon>
        <taxon>Myxococcales</taxon>
        <taxon>Cystobacterineae</taxon>
        <taxon>Archangiaceae</taxon>
        <taxon>Melittangium</taxon>
    </lineage>
</organism>
<feature type="signal peptide" evidence="3">
    <location>
        <begin position="1"/>
        <end position="21"/>
    </location>
</feature>
<evidence type="ECO:0000256" key="1">
    <source>
        <dbReference type="ARBA" id="ARBA00004196"/>
    </source>
</evidence>
<dbReference type="InterPro" id="IPR018976">
    <property type="entry name" value="Imelysin-like"/>
</dbReference>
<evidence type="ECO:0000256" key="3">
    <source>
        <dbReference type="SAM" id="SignalP"/>
    </source>
</evidence>
<dbReference type="OrthoDB" id="5497838at2"/>
<dbReference type="Pfam" id="PF09375">
    <property type="entry name" value="Peptidase_M75"/>
    <property type="match status" value="1"/>
</dbReference>
<evidence type="ECO:0000259" key="4">
    <source>
        <dbReference type="Pfam" id="PF09375"/>
    </source>
</evidence>
<reference evidence="5 6" key="1">
    <citation type="submission" date="2017-06" db="EMBL/GenBank/DDBJ databases">
        <authorList>
            <person name="Kim H.J."/>
            <person name="Triplett B.A."/>
        </authorList>
    </citation>
    <scope>NUCLEOTIDE SEQUENCE [LARGE SCALE GENOMIC DNA]</scope>
    <source>
        <strain evidence="5 6">DSM 14713</strain>
    </source>
</reference>
<evidence type="ECO:0000313" key="5">
    <source>
        <dbReference type="EMBL" id="ATB28391.1"/>
    </source>
</evidence>
<feature type="domain" description="Imelysin-like" evidence="4">
    <location>
        <begin position="43"/>
        <end position="346"/>
    </location>
</feature>
<sequence length="366" mass="39006">MNPSFRRLLSASMLLPLALLGCGDSQGTTLRTTFLKTLAEDTILPTYREFDTRSTTLATALDALHATPTEATLAQAQTAWRAVREPWGVQEALHIGPSEDLHTGAAVDQVPSTSGIETLLAGSMELTVQNVEELGANRKGMMALEYMLFDSRAGDAAVLARLTDEGKGPRRRAYVKALGAVLHGNAVAVRTEWEPEQGNFVAQLATAGTPGGRYGTQKEAVDEIVNRLISSVEVAELKLSKPLGFETGGTVRPDEEEARRSDNSLADLTHAIQGMERLWLGENGKGGLSSVVASTNKTLDATVRADLAGLRSAVESIPPPLRTALTQNRESVEAARAAFSTLRATLASEVVANLGVTLKFNDNDGD</sequence>
<dbReference type="PROSITE" id="PS51257">
    <property type="entry name" value="PROKAR_LIPOPROTEIN"/>
    <property type="match status" value="1"/>
</dbReference>
<proteinExistence type="predicted"/>
<evidence type="ECO:0000256" key="2">
    <source>
        <dbReference type="ARBA" id="ARBA00022729"/>
    </source>
</evidence>
<dbReference type="KEGG" id="mbd:MEBOL_001838"/>
<dbReference type="InterPro" id="IPR034984">
    <property type="entry name" value="Imelysin-like_IPPA"/>
</dbReference>
<keyword evidence="2 3" id="KW-0732">Signal</keyword>
<gene>
    <name evidence="5" type="ORF">MEBOL_001838</name>
</gene>
<evidence type="ECO:0000313" key="6">
    <source>
        <dbReference type="Proteomes" id="UP000217289"/>
    </source>
</evidence>
<dbReference type="Gene3D" id="1.20.1420.20">
    <property type="entry name" value="M75 peptidase, HXXE motif"/>
    <property type="match status" value="1"/>
</dbReference>
<protein>
    <submittedName>
        <fullName evidence="5">Iron-regulated protein A</fullName>
    </submittedName>
</protein>
<dbReference type="RefSeq" id="WP_095977077.1">
    <property type="nucleotide sequence ID" value="NZ_CP022163.1"/>
</dbReference>
<dbReference type="AlphaFoldDB" id="A0A250IB64"/>
<comment type="subcellular location">
    <subcellularLocation>
        <location evidence="1">Cell envelope</location>
    </subcellularLocation>
</comment>
<dbReference type="InterPro" id="IPR038352">
    <property type="entry name" value="Imelysin_sf"/>
</dbReference>
<dbReference type="GO" id="GO:0030313">
    <property type="term" value="C:cell envelope"/>
    <property type="evidence" value="ECO:0007669"/>
    <property type="project" value="UniProtKB-SubCell"/>
</dbReference>